<feature type="compositionally biased region" description="Low complexity" evidence="1">
    <location>
        <begin position="41"/>
        <end position="51"/>
    </location>
</feature>
<evidence type="ECO:0000256" key="1">
    <source>
        <dbReference type="SAM" id="MobiDB-lite"/>
    </source>
</evidence>
<dbReference type="Proteomes" id="UP000655443">
    <property type="component" value="Unassembled WGS sequence"/>
</dbReference>
<feature type="region of interest" description="Disordered" evidence="1">
    <location>
        <begin position="28"/>
        <end position="95"/>
    </location>
</feature>
<reference evidence="4" key="1">
    <citation type="journal article" date="2014" name="Int. J. Syst. Evol. Microbiol.">
        <title>Complete genome sequence of Corynebacterium casei LMG S-19264T (=DSM 44701T), isolated from a smear-ripened cheese.</title>
        <authorList>
            <consortium name="US DOE Joint Genome Institute (JGI-PGF)"/>
            <person name="Walter F."/>
            <person name="Albersmeier A."/>
            <person name="Kalinowski J."/>
            <person name="Ruckert C."/>
        </authorList>
    </citation>
    <scope>NUCLEOTIDE SEQUENCE</scope>
    <source>
        <strain evidence="4">JCM 4714</strain>
    </source>
</reference>
<evidence type="ECO:0000313" key="5">
    <source>
        <dbReference type="Proteomes" id="UP000655443"/>
    </source>
</evidence>
<dbReference type="PANTHER" id="PTHR30163:SF8">
    <property type="entry name" value="LYTIC MUREIN TRANSGLYCOSYLASE"/>
    <property type="match status" value="1"/>
</dbReference>
<keyword evidence="2" id="KW-0732">Signal</keyword>
<comment type="caution">
    <text evidence="4">The sequence shown here is derived from an EMBL/GenBank/DDBJ whole genome shotgun (WGS) entry which is preliminary data.</text>
</comment>
<gene>
    <name evidence="4" type="ORF">GCM10010339_01160</name>
</gene>
<feature type="compositionally biased region" description="Low complexity" evidence="1">
    <location>
        <begin position="568"/>
        <end position="602"/>
    </location>
</feature>
<organism evidence="4 5">
    <name type="scientific">Streptomyces alanosinicus</name>
    <dbReference type="NCBI Taxonomy" id="68171"/>
    <lineage>
        <taxon>Bacteria</taxon>
        <taxon>Bacillati</taxon>
        <taxon>Actinomycetota</taxon>
        <taxon>Actinomycetes</taxon>
        <taxon>Kitasatosporales</taxon>
        <taxon>Streptomycetaceae</taxon>
        <taxon>Streptomyces</taxon>
    </lineage>
</organism>
<dbReference type="GO" id="GO:0008933">
    <property type="term" value="F:peptidoglycan lytic transglycosylase activity"/>
    <property type="evidence" value="ECO:0007669"/>
    <property type="project" value="TreeGrafter"/>
</dbReference>
<dbReference type="RefSeq" id="WP_189947381.1">
    <property type="nucleotide sequence ID" value="NZ_BMVG01000001.1"/>
</dbReference>
<dbReference type="PANTHER" id="PTHR30163">
    <property type="entry name" value="MEMBRANE-BOUND LYTIC MUREIN TRANSGLYCOSYLASE B"/>
    <property type="match status" value="1"/>
</dbReference>
<dbReference type="SUPFAM" id="SSF53955">
    <property type="entry name" value="Lysozyme-like"/>
    <property type="match status" value="1"/>
</dbReference>
<feature type="signal peptide" evidence="2">
    <location>
        <begin position="1"/>
        <end position="33"/>
    </location>
</feature>
<dbReference type="Gene3D" id="1.10.530.10">
    <property type="match status" value="1"/>
</dbReference>
<evidence type="ECO:0000313" key="4">
    <source>
        <dbReference type="EMBL" id="GHD97702.1"/>
    </source>
</evidence>
<feature type="chain" id="PRO_5036895543" evidence="2">
    <location>
        <begin position="34"/>
        <end position="602"/>
    </location>
</feature>
<protein>
    <submittedName>
        <fullName evidence="4">Lytic transglycosylase</fullName>
    </submittedName>
</protein>
<dbReference type="InterPro" id="IPR031304">
    <property type="entry name" value="SLT_2"/>
</dbReference>
<dbReference type="AlphaFoldDB" id="A0A919CYW6"/>
<dbReference type="InterPro" id="IPR023346">
    <property type="entry name" value="Lysozyme-like_dom_sf"/>
</dbReference>
<feature type="region of interest" description="Disordered" evidence="1">
    <location>
        <begin position="272"/>
        <end position="348"/>
    </location>
</feature>
<evidence type="ECO:0000256" key="2">
    <source>
        <dbReference type="SAM" id="SignalP"/>
    </source>
</evidence>
<sequence length="602" mass="61718">MAAHFGRRLRKGAATTAVAAAAVAALSASQAPGATGEDQARPATAGAATPAPEVPDATSDGNATGNSPYYTDLPPLNSPKPSPSPTAGTPVAQGDAEAGIPATVLDAYKRAEAELRAGKPGCNLPWQLLAAIGKVESDQARGGAVDAHGTTLGPILGPALDGNGFALIKDTDHGEYDGNTEYDQAVGPMQFIPSTWAWAGRDGNGDGKKDPNNVYDAALAAGHYLCRNGWDLAREGDLHSAILSYNDSQDYLNTVLSWLEYYRKGIHSVPDGTGGLPGHRSDDGTPGTPSAKPSDPPKTKPGKKPAPKPGKTGKPGGGSGDPSPKPPKHPKPPVPPTTPHTPTDTVDHLHDADTATLTAMAGHDFAERIGTRAETKADKTVAKVRIRFTISGDTDATFAGGESVATVVTDAKGVALAPALQAGEKTGDFKVTATVVGRKVKGVDYAATVTERVADTLTRTSDTPLTCTPGGEFADRVQVKATYKGAVADKVAATATLIKSPLDTTENDKGPYFKDKKGKPVRTLTDLRTDAKGLLTLPKLYADDTTGTFLLRITTAGGKTLTVELNVAPDDTSATPTPSPSASGSTDPSTSASPSPSASSSS</sequence>
<dbReference type="CDD" id="cd13399">
    <property type="entry name" value="Slt35-like"/>
    <property type="match status" value="1"/>
</dbReference>
<proteinExistence type="predicted"/>
<dbReference type="Pfam" id="PF13406">
    <property type="entry name" value="SLT_2"/>
    <property type="match status" value="1"/>
</dbReference>
<dbReference type="GO" id="GO:0009253">
    <property type="term" value="P:peptidoglycan catabolic process"/>
    <property type="evidence" value="ECO:0007669"/>
    <property type="project" value="TreeGrafter"/>
</dbReference>
<name>A0A919CYW6_9ACTN</name>
<evidence type="ECO:0000259" key="3">
    <source>
        <dbReference type="Pfam" id="PF13406"/>
    </source>
</evidence>
<dbReference type="InterPro" id="IPR043426">
    <property type="entry name" value="MltB-like"/>
</dbReference>
<feature type="domain" description="Transglycosylase SLT" evidence="3">
    <location>
        <begin position="183"/>
        <end position="231"/>
    </location>
</feature>
<feature type="compositionally biased region" description="Polar residues" evidence="1">
    <location>
        <begin position="59"/>
        <end position="69"/>
    </location>
</feature>
<feature type="region of interest" description="Disordered" evidence="1">
    <location>
        <begin position="564"/>
        <end position="602"/>
    </location>
</feature>
<dbReference type="EMBL" id="BMVG01000001">
    <property type="protein sequence ID" value="GHD97702.1"/>
    <property type="molecule type" value="Genomic_DNA"/>
</dbReference>
<accession>A0A919CYW6</accession>
<keyword evidence="5" id="KW-1185">Reference proteome</keyword>
<reference evidence="4" key="2">
    <citation type="submission" date="2020-09" db="EMBL/GenBank/DDBJ databases">
        <authorList>
            <person name="Sun Q."/>
            <person name="Ohkuma M."/>
        </authorList>
    </citation>
    <scope>NUCLEOTIDE SEQUENCE</scope>
    <source>
        <strain evidence="4">JCM 4714</strain>
    </source>
</reference>